<evidence type="ECO:0000313" key="2">
    <source>
        <dbReference type="Proteomes" id="UP001209878"/>
    </source>
</evidence>
<comment type="caution">
    <text evidence="1">The sequence shown here is derived from an EMBL/GenBank/DDBJ whole genome shotgun (WGS) entry which is preliminary data.</text>
</comment>
<protein>
    <submittedName>
        <fullName evidence="1">Uncharacterized protein</fullName>
    </submittedName>
</protein>
<accession>A0AAD9PAX3</accession>
<dbReference type="AlphaFoldDB" id="A0AAD9PAX3"/>
<organism evidence="1 2">
    <name type="scientific">Ridgeia piscesae</name>
    <name type="common">Tubeworm</name>
    <dbReference type="NCBI Taxonomy" id="27915"/>
    <lineage>
        <taxon>Eukaryota</taxon>
        <taxon>Metazoa</taxon>
        <taxon>Spiralia</taxon>
        <taxon>Lophotrochozoa</taxon>
        <taxon>Annelida</taxon>
        <taxon>Polychaeta</taxon>
        <taxon>Sedentaria</taxon>
        <taxon>Canalipalpata</taxon>
        <taxon>Sabellida</taxon>
        <taxon>Siboglinidae</taxon>
        <taxon>Ridgeia</taxon>
    </lineage>
</organism>
<name>A0AAD9PAX3_RIDPI</name>
<dbReference type="Proteomes" id="UP001209878">
    <property type="component" value="Unassembled WGS sequence"/>
</dbReference>
<proteinExistence type="predicted"/>
<reference evidence="1" key="1">
    <citation type="journal article" date="2023" name="Mol. Biol. Evol.">
        <title>Third-Generation Sequencing Reveals the Adaptive Role of the Epigenome in Three Deep-Sea Polychaetes.</title>
        <authorList>
            <person name="Perez M."/>
            <person name="Aroh O."/>
            <person name="Sun Y."/>
            <person name="Lan Y."/>
            <person name="Juniper S.K."/>
            <person name="Young C.R."/>
            <person name="Angers B."/>
            <person name="Qian P.Y."/>
        </authorList>
    </citation>
    <scope>NUCLEOTIDE SEQUENCE</scope>
    <source>
        <strain evidence="1">R07B-5</strain>
    </source>
</reference>
<keyword evidence="2" id="KW-1185">Reference proteome</keyword>
<gene>
    <name evidence="1" type="ORF">NP493_55g03019</name>
</gene>
<dbReference type="EMBL" id="JAODUO010000056">
    <property type="protein sequence ID" value="KAK2191222.1"/>
    <property type="molecule type" value="Genomic_DNA"/>
</dbReference>
<sequence>MCRLHFTNHKTHNPSRNGT</sequence>
<evidence type="ECO:0000313" key="1">
    <source>
        <dbReference type="EMBL" id="KAK2191222.1"/>
    </source>
</evidence>